<reference evidence="1 2" key="1">
    <citation type="submission" date="2008-09" db="EMBL/GenBank/DDBJ databases">
        <authorList>
            <person name="Fulton L."/>
            <person name="Clifton S."/>
            <person name="Fulton B."/>
            <person name="Xu J."/>
            <person name="Minx P."/>
            <person name="Pepin K.H."/>
            <person name="Johnson M."/>
            <person name="Thiruvilangam P."/>
            <person name="Bhonagiri V."/>
            <person name="Nash W.E."/>
            <person name="Mardis E.R."/>
            <person name="Wilson R.K."/>
        </authorList>
    </citation>
    <scope>NUCLEOTIDE SEQUENCE [LARGE SCALE GENOMIC DNA]</scope>
    <source>
        <strain evidence="1 2">DSM 13275</strain>
    </source>
</reference>
<protein>
    <submittedName>
        <fullName evidence="1">Uncharacterized protein</fullName>
    </submittedName>
</protein>
<dbReference type="HOGENOM" id="CLU_149930_0_0_9"/>
<gene>
    <name evidence="1" type="ORF">CLOHIR_02286</name>
</gene>
<organism evidence="1 2">
    <name type="scientific">Peptacetobacter hiranonis (strain DSM 13275 / JCM 10541 / KCTC 15199 / TO-931)</name>
    <name type="common">Clostridium hiranonis</name>
    <dbReference type="NCBI Taxonomy" id="500633"/>
    <lineage>
        <taxon>Bacteria</taxon>
        <taxon>Bacillati</taxon>
        <taxon>Bacillota</taxon>
        <taxon>Clostridia</taxon>
        <taxon>Peptostreptococcales</taxon>
        <taxon>Peptostreptococcaceae</taxon>
        <taxon>Peptacetobacter</taxon>
    </lineage>
</organism>
<dbReference type="AlphaFoldDB" id="B6G2C3"/>
<dbReference type="OrthoDB" id="1755920at2"/>
<dbReference type="RefSeq" id="WP_006441222.1">
    <property type="nucleotide sequence ID" value="NZ_DS995697.1"/>
</dbReference>
<sequence length="133" mass="15627">MYVVFGDEVLDSNEIIDLFNNESDFIVETDLTKSTKREDVIALKLRIGVEDIYSDSKFDQYNEDIFEEYLDNAEEMITDFADINFDYKKRFVTSAYKWEELNNSIYLIVALSDISLPLLKLNDVLNRLLKQND</sequence>
<accession>B6G2C3</accession>
<evidence type="ECO:0000313" key="1">
    <source>
        <dbReference type="EMBL" id="EEA84077.1"/>
    </source>
</evidence>
<reference evidence="1 2" key="2">
    <citation type="submission" date="2008-10" db="EMBL/GenBank/DDBJ databases">
        <title>Draft genome sequence of Clostridium hiranonis (DSM 13275).</title>
        <authorList>
            <person name="Sudarsanam P."/>
            <person name="Ley R."/>
            <person name="Guruge J."/>
            <person name="Turnbaugh P.J."/>
            <person name="Mahowald M."/>
            <person name="Liep D."/>
            <person name="Gordon J."/>
        </authorList>
    </citation>
    <scope>NUCLEOTIDE SEQUENCE [LARGE SCALE GENOMIC DNA]</scope>
    <source>
        <strain evidence="1 2">DSM 13275</strain>
    </source>
</reference>
<name>B6G2C3_PEPHT</name>
<comment type="caution">
    <text evidence="1">The sequence shown here is derived from an EMBL/GenBank/DDBJ whole genome shotgun (WGS) entry which is preliminary data.</text>
</comment>
<dbReference type="Proteomes" id="UP000003178">
    <property type="component" value="Unassembled WGS sequence"/>
</dbReference>
<proteinExistence type="predicted"/>
<keyword evidence="2" id="KW-1185">Reference proteome</keyword>
<evidence type="ECO:0000313" key="2">
    <source>
        <dbReference type="Proteomes" id="UP000003178"/>
    </source>
</evidence>
<dbReference type="EMBL" id="ABWP01000098">
    <property type="protein sequence ID" value="EEA84077.1"/>
    <property type="molecule type" value="Genomic_DNA"/>
</dbReference>